<proteinExistence type="predicted"/>
<keyword evidence="1" id="KW-0812">Transmembrane</keyword>
<dbReference type="AlphaFoldDB" id="A0A2U2BE76"/>
<dbReference type="Proteomes" id="UP000244956">
    <property type="component" value="Unassembled WGS sequence"/>
</dbReference>
<protein>
    <submittedName>
        <fullName evidence="2">Uncharacterized protein</fullName>
    </submittedName>
</protein>
<keyword evidence="1" id="KW-0472">Membrane</keyword>
<evidence type="ECO:0000313" key="3">
    <source>
        <dbReference type="Proteomes" id="UP000244956"/>
    </source>
</evidence>
<evidence type="ECO:0000256" key="1">
    <source>
        <dbReference type="SAM" id="Phobius"/>
    </source>
</evidence>
<dbReference type="OrthoDB" id="639802at2"/>
<comment type="caution">
    <text evidence="2">The sequence shown here is derived from an EMBL/GenBank/DDBJ whole genome shotgun (WGS) entry which is preliminary data.</text>
</comment>
<keyword evidence="3" id="KW-1185">Reference proteome</keyword>
<gene>
    <name evidence="2" type="ORF">DDZ16_02485</name>
</gene>
<organism evidence="2 3">
    <name type="scientific">Marinilabilia rubra</name>
    <dbReference type="NCBI Taxonomy" id="2162893"/>
    <lineage>
        <taxon>Bacteria</taxon>
        <taxon>Pseudomonadati</taxon>
        <taxon>Bacteroidota</taxon>
        <taxon>Bacteroidia</taxon>
        <taxon>Marinilabiliales</taxon>
        <taxon>Marinilabiliaceae</taxon>
        <taxon>Marinilabilia</taxon>
    </lineage>
</organism>
<evidence type="ECO:0000313" key="2">
    <source>
        <dbReference type="EMBL" id="PWE01372.1"/>
    </source>
</evidence>
<dbReference type="RefSeq" id="WP_109262822.1">
    <property type="nucleotide sequence ID" value="NZ_QEWP01000001.1"/>
</dbReference>
<dbReference type="EMBL" id="QEWP01000001">
    <property type="protein sequence ID" value="PWE01372.1"/>
    <property type="molecule type" value="Genomic_DNA"/>
</dbReference>
<name>A0A2U2BE76_9BACT</name>
<sequence>MRELDALRKWVELVQEMNQWPHYSDWNNHQFRLLSDEISEKAGVRIDRNTVRKVVDNVNNGKVYSPHISTKDALALYIGKKDWEHFEKSITRPEKQIKGKLFFITAVAAVFSFIAFLYLINNDDEPYYFAVKNPEGVIPHTVVCNFNLKKLKDDEVYIDYGHVNQEGNYVFQEINKNSVINKHCFHFPGYYNIRLFVDGKVKNREKSWINSPGWFIYAIDATSYLSKHEVPEMVRKAGLPLLQHIPFNAILEKQTTDDGHFFIPEEKIMDINGQAVNHHLHLRNFKPFGVDMQNALFSIRFKDDDFGEGINCSEAAVYLHCEHGDVGFKFAQKGCERYTHRRIGDDFKAGRVSDLDYLILNYKQFRTISVRGSGDEVTLLVDGKELKSFSVQQQFGEIRGMHFWFKGSTYIDYVRLADNEGQLVFSEEFE</sequence>
<keyword evidence="1" id="KW-1133">Transmembrane helix</keyword>
<accession>A0A2U2BE76</accession>
<feature type="transmembrane region" description="Helical" evidence="1">
    <location>
        <begin position="101"/>
        <end position="120"/>
    </location>
</feature>
<reference evidence="2 3" key="1">
    <citation type="submission" date="2018-05" db="EMBL/GenBank/DDBJ databases">
        <title>Marinilabilia rubrum sp. nov., isolated from saltern sediment.</title>
        <authorList>
            <person name="Zhang R."/>
        </authorList>
    </citation>
    <scope>NUCLEOTIDE SEQUENCE [LARGE SCALE GENOMIC DNA]</scope>
    <source>
        <strain evidence="2 3">WTE16</strain>
    </source>
</reference>